<dbReference type="RefSeq" id="WP_188976734.1">
    <property type="nucleotide sequence ID" value="NZ_BMPD01000002.1"/>
</dbReference>
<dbReference type="Proteomes" id="UP000614221">
    <property type="component" value="Unassembled WGS sequence"/>
</dbReference>
<feature type="compositionally biased region" description="Acidic residues" evidence="1">
    <location>
        <begin position="35"/>
        <end position="67"/>
    </location>
</feature>
<dbReference type="EMBL" id="BMPD01000002">
    <property type="protein sequence ID" value="GGK63587.1"/>
    <property type="molecule type" value="Genomic_DNA"/>
</dbReference>
<dbReference type="AlphaFoldDB" id="A0A830EPF9"/>
<name>A0A830EPF9_9EURY</name>
<dbReference type="OrthoDB" id="242215at2157"/>
<gene>
    <name evidence="2" type="ORF">GCM10009067_14930</name>
</gene>
<comment type="caution">
    <text evidence="2">The sequence shown here is derived from an EMBL/GenBank/DDBJ whole genome shotgun (WGS) entry which is preliminary data.</text>
</comment>
<protein>
    <submittedName>
        <fullName evidence="2">Uncharacterized protein</fullName>
    </submittedName>
</protein>
<evidence type="ECO:0000313" key="2">
    <source>
        <dbReference type="EMBL" id="GGK63587.1"/>
    </source>
</evidence>
<accession>A0A830EPF9</accession>
<evidence type="ECO:0000256" key="1">
    <source>
        <dbReference type="SAM" id="MobiDB-lite"/>
    </source>
</evidence>
<evidence type="ECO:0000313" key="3">
    <source>
        <dbReference type="Proteomes" id="UP000614221"/>
    </source>
</evidence>
<organism evidence="2 3">
    <name type="scientific">Haloarcula sebkhae</name>
    <dbReference type="NCBI Taxonomy" id="932660"/>
    <lineage>
        <taxon>Archaea</taxon>
        <taxon>Methanobacteriati</taxon>
        <taxon>Methanobacteriota</taxon>
        <taxon>Stenosarchaea group</taxon>
        <taxon>Halobacteria</taxon>
        <taxon>Halobacteriales</taxon>
        <taxon>Haloarculaceae</taxon>
        <taxon>Haloarcula</taxon>
    </lineage>
</organism>
<reference evidence="2" key="1">
    <citation type="journal article" date="2014" name="Int. J. Syst. Evol. Microbiol.">
        <title>Complete genome sequence of Corynebacterium casei LMG S-19264T (=DSM 44701T), isolated from a smear-ripened cheese.</title>
        <authorList>
            <consortium name="US DOE Joint Genome Institute (JGI-PGF)"/>
            <person name="Walter F."/>
            <person name="Albersmeier A."/>
            <person name="Kalinowski J."/>
            <person name="Ruckert C."/>
        </authorList>
    </citation>
    <scope>NUCLEOTIDE SEQUENCE</scope>
    <source>
        <strain evidence="2">JCM 19018</strain>
    </source>
</reference>
<reference evidence="2" key="2">
    <citation type="submission" date="2020-09" db="EMBL/GenBank/DDBJ databases">
        <authorList>
            <person name="Sun Q."/>
            <person name="Ohkuma M."/>
        </authorList>
    </citation>
    <scope>NUCLEOTIDE SEQUENCE</scope>
    <source>
        <strain evidence="2">JCM 19018</strain>
    </source>
</reference>
<sequence length="186" mass="19465">MVETEQTDPAEQESDEGETEDDAPEIDPDEKAEISLDEIDVDPEDVEQEAGAAADDEGDTSDSDDADATSADETASQPAMPDGETWGDQYVSMLALLLGEIAESTEGEPGKTAEDIEELARAPPVELDENVDEWLQQAGMGTEIPPGKAVALGTAGLVAVVLLTETDAASDLMNGLSDQLADADLL</sequence>
<proteinExistence type="predicted"/>
<feature type="region of interest" description="Disordered" evidence="1">
    <location>
        <begin position="1"/>
        <end position="87"/>
    </location>
</feature>
<feature type="compositionally biased region" description="Acidic residues" evidence="1">
    <location>
        <begin position="1"/>
        <end position="28"/>
    </location>
</feature>